<dbReference type="Proteomes" id="UP000076630">
    <property type="component" value="Unassembled WGS sequence"/>
</dbReference>
<dbReference type="SUPFAM" id="SSF54427">
    <property type="entry name" value="NTF2-like"/>
    <property type="match status" value="1"/>
</dbReference>
<reference evidence="2 4" key="2">
    <citation type="submission" date="2016-10" db="EMBL/GenBank/DDBJ databases">
        <authorList>
            <person name="de Groot N.N."/>
        </authorList>
    </citation>
    <scope>NUCLEOTIDE SEQUENCE [LARGE SCALE GENOMIC DNA]</scope>
    <source>
        <strain evidence="2 4">DSM 23048</strain>
    </source>
</reference>
<protein>
    <recommendedName>
        <fullName evidence="5">SnoaL-like domain-containing protein</fullName>
    </recommendedName>
</protein>
<dbReference type="Gene3D" id="3.10.450.50">
    <property type="match status" value="1"/>
</dbReference>
<evidence type="ECO:0000313" key="2">
    <source>
        <dbReference type="EMBL" id="SEI98448.1"/>
    </source>
</evidence>
<dbReference type="InterPro" id="IPR032710">
    <property type="entry name" value="NTF2-like_dom_sf"/>
</dbReference>
<evidence type="ECO:0000313" key="3">
    <source>
        <dbReference type="Proteomes" id="UP000076630"/>
    </source>
</evidence>
<dbReference type="AlphaFoldDB" id="A0A164AE64"/>
<gene>
    <name evidence="1" type="ORF">AV926_04435</name>
    <name evidence="2" type="ORF">SAMN04488018_108118</name>
</gene>
<accession>A0A164AE64</accession>
<evidence type="ECO:0000313" key="4">
    <source>
        <dbReference type="Proteomes" id="UP000183077"/>
    </source>
</evidence>
<dbReference type="OrthoDB" id="766667at2"/>
<dbReference type="RefSeq" id="WP_038988216.1">
    <property type="nucleotide sequence ID" value="NZ_FNYS01000008.1"/>
</dbReference>
<dbReference type="EMBL" id="FNYS01000008">
    <property type="protein sequence ID" value="SEI98448.1"/>
    <property type="molecule type" value="Genomic_DNA"/>
</dbReference>
<organism evidence="1 3">
    <name type="scientific">Myroides marinus</name>
    <dbReference type="NCBI Taxonomy" id="703342"/>
    <lineage>
        <taxon>Bacteria</taxon>
        <taxon>Pseudomonadati</taxon>
        <taxon>Bacteroidota</taxon>
        <taxon>Flavobacteriia</taxon>
        <taxon>Flavobacteriales</taxon>
        <taxon>Flavobacteriaceae</taxon>
        <taxon>Myroides</taxon>
    </lineage>
</organism>
<dbReference type="EMBL" id="LQNU01000037">
    <property type="protein sequence ID" value="KZE83634.1"/>
    <property type="molecule type" value="Genomic_DNA"/>
</dbReference>
<sequence length="132" mass="15300">MNTIDNLELGKQQVVDFHVNIQTWFNGTAENKDELYQAIVSTFNPSFVMTNGDGKSMGYETFVQWLATAYGIFPTRQIEVKDIEGYATFSHVIVNYIEIQQTDELRTERESSAVFMIGEGQTMWYHLIEKWI</sequence>
<reference evidence="1 3" key="1">
    <citation type="submission" date="2016-01" db="EMBL/GenBank/DDBJ databases">
        <title>Whole genome sequencing of Myroides marinus L41.</title>
        <authorList>
            <person name="Hong K.W."/>
        </authorList>
    </citation>
    <scope>NUCLEOTIDE SEQUENCE [LARGE SCALE GENOMIC DNA]</scope>
    <source>
        <strain evidence="1 3">L41</strain>
    </source>
</reference>
<dbReference type="Proteomes" id="UP000183077">
    <property type="component" value="Unassembled WGS sequence"/>
</dbReference>
<evidence type="ECO:0008006" key="5">
    <source>
        <dbReference type="Google" id="ProtNLM"/>
    </source>
</evidence>
<evidence type="ECO:0000313" key="1">
    <source>
        <dbReference type="EMBL" id="KZE83634.1"/>
    </source>
</evidence>
<proteinExistence type="predicted"/>
<name>A0A164AE64_9FLAO</name>
<dbReference type="GeneID" id="82257248"/>
<keyword evidence="3" id="KW-1185">Reference proteome</keyword>